<dbReference type="Proteomes" id="UP000265520">
    <property type="component" value="Unassembled WGS sequence"/>
</dbReference>
<comment type="caution">
    <text evidence="1">The sequence shown here is derived from an EMBL/GenBank/DDBJ whole genome shotgun (WGS) entry which is preliminary data.</text>
</comment>
<protein>
    <submittedName>
        <fullName evidence="1">Uncharacterized protein</fullName>
    </submittedName>
</protein>
<gene>
    <name evidence="1" type="ORF">A2U01_0001719</name>
</gene>
<dbReference type="EMBL" id="LXQA010001671">
    <property type="protein sequence ID" value="MCH80943.1"/>
    <property type="molecule type" value="Genomic_DNA"/>
</dbReference>
<reference evidence="1 2" key="1">
    <citation type="journal article" date="2018" name="Front. Plant Sci.">
        <title>Red Clover (Trifolium pratense) and Zigzag Clover (T. medium) - A Picture of Genomic Similarities and Differences.</title>
        <authorList>
            <person name="Dluhosova J."/>
            <person name="Istvanek J."/>
            <person name="Nedelnik J."/>
            <person name="Repkova J."/>
        </authorList>
    </citation>
    <scope>NUCLEOTIDE SEQUENCE [LARGE SCALE GENOMIC DNA]</scope>
    <source>
        <strain evidence="2">cv. 10/8</strain>
        <tissue evidence="1">Leaf</tissue>
    </source>
</reference>
<evidence type="ECO:0000313" key="2">
    <source>
        <dbReference type="Proteomes" id="UP000265520"/>
    </source>
</evidence>
<sequence>MGGGGATTLTTASSFVVFVLSCRCGAGRRIGVPL</sequence>
<dbReference type="AlphaFoldDB" id="A0A392M1Q3"/>
<evidence type="ECO:0000313" key="1">
    <source>
        <dbReference type="EMBL" id="MCH80943.1"/>
    </source>
</evidence>
<accession>A0A392M1Q3</accession>
<organism evidence="1 2">
    <name type="scientific">Trifolium medium</name>
    <dbReference type="NCBI Taxonomy" id="97028"/>
    <lineage>
        <taxon>Eukaryota</taxon>
        <taxon>Viridiplantae</taxon>
        <taxon>Streptophyta</taxon>
        <taxon>Embryophyta</taxon>
        <taxon>Tracheophyta</taxon>
        <taxon>Spermatophyta</taxon>
        <taxon>Magnoliopsida</taxon>
        <taxon>eudicotyledons</taxon>
        <taxon>Gunneridae</taxon>
        <taxon>Pentapetalae</taxon>
        <taxon>rosids</taxon>
        <taxon>fabids</taxon>
        <taxon>Fabales</taxon>
        <taxon>Fabaceae</taxon>
        <taxon>Papilionoideae</taxon>
        <taxon>50 kb inversion clade</taxon>
        <taxon>NPAAA clade</taxon>
        <taxon>Hologalegina</taxon>
        <taxon>IRL clade</taxon>
        <taxon>Trifolieae</taxon>
        <taxon>Trifolium</taxon>
    </lineage>
</organism>
<name>A0A392M1Q3_9FABA</name>
<proteinExistence type="predicted"/>
<keyword evidence="2" id="KW-1185">Reference proteome</keyword>